<protein>
    <submittedName>
        <fullName evidence="1">Uncharacterized protein</fullName>
    </submittedName>
</protein>
<name>A0ACC2KV14_PERAE</name>
<dbReference type="EMBL" id="CM056819">
    <property type="protein sequence ID" value="KAJ8625106.1"/>
    <property type="molecule type" value="Genomic_DNA"/>
</dbReference>
<organism evidence="1 2">
    <name type="scientific">Persea americana</name>
    <name type="common">Avocado</name>
    <dbReference type="NCBI Taxonomy" id="3435"/>
    <lineage>
        <taxon>Eukaryota</taxon>
        <taxon>Viridiplantae</taxon>
        <taxon>Streptophyta</taxon>
        <taxon>Embryophyta</taxon>
        <taxon>Tracheophyta</taxon>
        <taxon>Spermatophyta</taxon>
        <taxon>Magnoliopsida</taxon>
        <taxon>Magnoliidae</taxon>
        <taxon>Laurales</taxon>
        <taxon>Lauraceae</taxon>
        <taxon>Persea</taxon>
    </lineage>
</organism>
<evidence type="ECO:0000313" key="2">
    <source>
        <dbReference type="Proteomes" id="UP001234297"/>
    </source>
</evidence>
<gene>
    <name evidence="1" type="ORF">MRB53_033636</name>
</gene>
<reference evidence="1 2" key="1">
    <citation type="journal article" date="2022" name="Hortic Res">
        <title>A haplotype resolved chromosomal level avocado genome allows analysis of novel avocado genes.</title>
        <authorList>
            <person name="Nath O."/>
            <person name="Fletcher S.J."/>
            <person name="Hayward A."/>
            <person name="Shaw L.M."/>
            <person name="Masouleh A.K."/>
            <person name="Furtado A."/>
            <person name="Henry R.J."/>
            <person name="Mitter N."/>
        </authorList>
    </citation>
    <scope>NUCLEOTIDE SEQUENCE [LARGE SCALE GENOMIC DNA]</scope>
    <source>
        <strain evidence="2">cv. Hass</strain>
    </source>
</reference>
<keyword evidence="2" id="KW-1185">Reference proteome</keyword>
<accession>A0ACC2KV14</accession>
<proteinExistence type="predicted"/>
<evidence type="ECO:0000313" key="1">
    <source>
        <dbReference type="EMBL" id="KAJ8625106.1"/>
    </source>
</evidence>
<comment type="caution">
    <text evidence="1">The sequence shown here is derived from an EMBL/GenBank/DDBJ whole genome shotgun (WGS) entry which is preliminary data.</text>
</comment>
<sequence length="98" mass="10418">MAKARVPCVSVFLLVLILSHLVLSSKGRHLQAEKRGKECQDCVMHGKSSAASATREGGTPSTRALIEGKKVGEYEVSGQPTSPGHSPGIGHMLKNNMH</sequence>
<dbReference type="Proteomes" id="UP001234297">
    <property type="component" value="Chromosome 11"/>
</dbReference>